<proteinExistence type="predicted"/>
<reference evidence="1" key="2">
    <citation type="journal article" date="2015" name="Data Brief">
        <title>Shoot transcriptome of the giant reed, Arundo donax.</title>
        <authorList>
            <person name="Barrero R.A."/>
            <person name="Guerrero F.D."/>
            <person name="Moolhuijzen P."/>
            <person name="Goolsby J.A."/>
            <person name="Tidwell J."/>
            <person name="Bellgard S.E."/>
            <person name="Bellgard M.I."/>
        </authorList>
    </citation>
    <scope>NUCLEOTIDE SEQUENCE</scope>
    <source>
        <tissue evidence="1">Shoot tissue taken approximately 20 cm above the soil surface</tissue>
    </source>
</reference>
<name>A0A0A9FYQ8_ARUDO</name>
<evidence type="ECO:0000313" key="1">
    <source>
        <dbReference type="EMBL" id="JAE16349.1"/>
    </source>
</evidence>
<sequence>MTKHTVNLTQEKQFKITTIYCKRMEQLMCYLDYVLSTIHV</sequence>
<reference evidence="1" key="1">
    <citation type="submission" date="2014-09" db="EMBL/GenBank/DDBJ databases">
        <authorList>
            <person name="Magalhaes I.L.F."/>
            <person name="Oliveira U."/>
            <person name="Santos F.R."/>
            <person name="Vidigal T.H.D.A."/>
            <person name="Brescovit A.D."/>
            <person name="Santos A.J."/>
        </authorList>
    </citation>
    <scope>NUCLEOTIDE SEQUENCE</scope>
    <source>
        <tissue evidence="1">Shoot tissue taken approximately 20 cm above the soil surface</tissue>
    </source>
</reference>
<protein>
    <submittedName>
        <fullName evidence="1">Uncharacterized protein</fullName>
    </submittedName>
</protein>
<dbReference type="EMBL" id="GBRH01181547">
    <property type="protein sequence ID" value="JAE16349.1"/>
    <property type="molecule type" value="Transcribed_RNA"/>
</dbReference>
<accession>A0A0A9FYQ8</accession>
<organism evidence="1">
    <name type="scientific">Arundo donax</name>
    <name type="common">Giant reed</name>
    <name type="synonym">Donax arundinaceus</name>
    <dbReference type="NCBI Taxonomy" id="35708"/>
    <lineage>
        <taxon>Eukaryota</taxon>
        <taxon>Viridiplantae</taxon>
        <taxon>Streptophyta</taxon>
        <taxon>Embryophyta</taxon>
        <taxon>Tracheophyta</taxon>
        <taxon>Spermatophyta</taxon>
        <taxon>Magnoliopsida</taxon>
        <taxon>Liliopsida</taxon>
        <taxon>Poales</taxon>
        <taxon>Poaceae</taxon>
        <taxon>PACMAD clade</taxon>
        <taxon>Arundinoideae</taxon>
        <taxon>Arundineae</taxon>
        <taxon>Arundo</taxon>
    </lineage>
</organism>
<dbReference type="AlphaFoldDB" id="A0A0A9FYQ8"/>